<feature type="compositionally biased region" description="Low complexity" evidence="2">
    <location>
        <begin position="193"/>
        <end position="202"/>
    </location>
</feature>
<feature type="coiled-coil region" evidence="1">
    <location>
        <begin position="637"/>
        <end position="762"/>
    </location>
</feature>
<dbReference type="EMBL" id="JALLBG020000158">
    <property type="protein sequence ID" value="KAL3761111.1"/>
    <property type="molecule type" value="Genomic_DNA"/>
</dbReference>
<proteinExistence type="predicted"/>
<protein>
    <submittedName>
        <fullName evidence="3">Uncharacterized protein</fullName>
    </submittedName>
</protein>
<feature type="compositionally biased region" description="Polar residues" evidence="2">
    <location>
        <begin position="11"/>
        <end position="40"/>
    </location>
</feature>
<organism evidence="3 4">
    <name type="scientific">Discostella pseudostelligera</name>
    <dbReference type="NCBI Taxonomy" id="259834"/>
    <lineage>
        <taxon>Eukaryota</taxon>
        <taxon>Sar</taxon>
        <taxon>Stramenopiles</taxon>
        <taxon>Ochrophyta</taxon>
        <taxon>Bacillariophyta</taxon>
        <taxon>Coscinodiscophyceae</taxon>
        <taxon>Thalassiosirophycidae</taxon>
        <taxon>Stephanodiscales</taxon>
        <taxon>Stephanodiscaceae</taxon>
        <taxon>Discostella</taxon>
    </lineage>
</organism>
<feature type="region of interest" description="Disordered" evidence="2">
    <location>
        <begin position="177"/>
        <end position="265"/>
    </location>
</feature>
<keyword evidence="1" id="KW-0175">Coiled coil</keyword>
<evidence type="ECO:0000313" key="4">
    <source>
        <dbReference type="Proteomes" id="UP001530293"/>
    </source>
</evidence>
<feature type="compositionally biased region" description="Low complexity" evidence="2">
    <location>
        <begin position="177"/>
        <end position="186"/>
    </location>
</feature>
<name>A0ABD3MEA5_9STRA</name>
<feature type="compositionally biased region" description="Polar residues" evidence="2">
    <location>
        <begin position="203"/>
        <end position="224"/>
    </location>
</feature>
<evidence type="ECO:0000256" key="2">
    <source>
        <dbReference type="SAM" id="MobiDB-lite"/>
    </source>
</evidence>
<reference evidence="3 4" key="1">
    <citation type="submission" date="2024-10" db="EMBL/GenBank/DDBJ databases">
        <title>Updated reference genomes for cyclostephanoid diatoms.</title>
        <authorList>
            <person name="Roberts W.R."/>
            <person name="Alverson A.J."/>
        </authorList>
    </citation>
    <scope>NUCLEOTIDE SEQUENCE [LARGE SCALE GENOMIC DNA]</scope>
    <source>
        <strain evidence="3 4">AJA232-27</strain>
    </source>
</reference>
<gene>
    <name evidence="3" type="ORF">ACHAWU_000647</name>
</gene>
<sequence>MRCTPSFMLERTSSNSNQQDRINTSATLPTTSDHLTTSIRSLSPTNTTPSSTPISTPITSSGSLLTKDQDLFCQYFAFQVITNCYSGTDQFFRVICNSTQAQDGSAPFDKPGSDIRRAAQQAVSKYKKKCERRLQRSRTEVQRRLFSSTFAHYSPFTTFLERNLVAEELLLVASGGVSSSSANSSAPPQLDDSTTTSTSTVTPQRQSNIPTTAGFTTPSRLSTTNKKRSEITPLRKSNANMSSSSSTSRRGGVEEEEDQQPFDRWREAERTKDDVALFHDDFALAQTYDNEGYGVENNWPGYKCSIVHGVTDPNSKNSRAVHNQLIVMLQCSAEEAELMSGRLTANGDGIDILVPATSSLAVTDLKLVTENLQRGFDNVQSNERNLNISVMMEALSEKLPTERNSDGVDVPMKKITLLFPPPITCNNSAFNDDPSDWRELKVYCACTSTMLNEDVMLDKLIGILSDCVPDNVAPFGSTSSSGMSDGDDEERNNKISFSAAKAIAAEELKAMILETKNCVHVSFQLVIDDPHIRKQYQSKSVRKMSKMFANMTTKSDSAQHHNMPTTSTTYPATALEPEGHFIMYTNAGDIITEAREVADTDPPTKDTCRDDRSMYSKQFNEATEALRMKECELNSRLQQADEVLKQAKLDQKEAVEATEAFRMKECELKSRLQQADEVLKQAKLDQKEAVEATEAFRMKECELKSRLQQADEVLKQAKLDQKEAVEATEAFRLKECELKSRLQQADQILKQAKLDRKDVDNAMREAAAVKDAATKASSKAALDIKAAEITCQKAVEATEALRMKENDLKMAYEKLALDVKAAKSLHHEATSAMNSMREESKKKAAFYNAKQQDLFSQAKAIDDALWTSKQEREAANSVIKQAAADSKKAACEVQSAQELLHTAAVVKEELGFMTSQDNTIPPQSKRRKRKKWDWININQFLFNPDKADKKKESGGD</sequence>
<dbReference type="Proteomes" id="UP001530293">
    <property type="component" value="Unassembled WGS sequence"/>
</dbReference>
<feature type="compositionally biased region" description="Low complexity" evidence="2">
    <location>
        <begin position="41"/>
        <end position="60"/>
    </location>
</feature>
<keyword evidence="4" id="KW-1185">Reference proteome</keyword>
<accession>A0ABD3MEA5</accession>
<feature type="region of interest" description="Disordered" evidence="2">
    <location>
        <begin position="1"/>
        <end position="60"/>
    </location>
</feature>
<evidence type="ECO:0000256" key="1">
    <source>
        <dbReference type="SAM" id="Coils"/>
    </source>
</evidence>
<dbReference type="AlphaFoldDB" id="A0ABD3MEA5"/>
<comment type="caution">
    <text evidence="3">The sequence shown here is derived from an EMBL/GenBank/DDBJ whole genome shotgun (WGS) entry which is preliminary data.</text>
</comment>
<evidence type="ECO:0000313" key="3">
    <source>
        <dbReference type="EMBL" id="KAL3761111.1"/>
    </source>
</evidence>